<evidence type="ECO:0000313" key="10">
    <source>
        <dbReference type="Proteomes" id="UP000306102"/>
    </source>
</evidence>
<dbReference type="GO" id="GO:0098542">
    <property type="term" value="P:defense response to other organism"/>
    <property type="evidence" value="ECO:0007669"/>
    <property type="project" value="TreeGrafter"/>
</dbReference>
<protein>
    <recommendedName>
        <fullName evidence="11">NB-ARC domain-containing protein</fullName>
    </recommendedName>
</protein>
<evidence type="ECO:0000256" key="3">
    <source>
        <dbReference type="ARBA" id="ARBA00022737"/>
    </source>
</evidence>
<dbReference type="GO" id="GO:0005524">
    <property type="term" value="F:ATP binding"/>
    <property type="evidence" value="ECO:0007669"/>
    <property type="project" value="UniProtKB-KW"/>
</dbReference>
<evidence type="ECO:0000259" key="8">
    <source>
        <dbReference type="Pfam" id="PF23559"/>
    </source>
</evidence>
<dbReference type="InterPro" id="IPR002182">
    <property type="entry name" value="NB-ARC"/>
</dbReference>
<dbReference type="InterPro" id="IPR036388">
    <property type="entry name" value="WH-like_DNA-bd_sf"/>
</dbReference>
<dbReference type="Gene3D" id="3.40.50.300">
    <property type="entry name" value="P-loop containing nucleotide triphosphate hydrolases"/>
    <property type="match status" value="1"/>
</dbReference>
<dbReference type="PANTHER" id="PTHR23155">
    <property type="entry name" value="DISEASE RESISTANCE PROTEIN RP"/>
    <property type="match status" value="1"/>
</dbReference>
<evidence type="ECO:0000256" key="5">
    <source>
        <dbReference type="ARBA" id="ARBA00022821"/>
    </source>
</evidence>
<keyword evidence="5" id="KW-0611">Plant defense</keyword>
<evidence type="ECO:0000313" key="9">
    <source>
        <dbReference type="EMBL" id="THF95085.1"/>
    </source>
</evidence>
<keyword evidence="6" id="KW-0067">ATP-binding</keyword>
<feature type="domain" description="Disease resistance protein winged helix" evidence="8">
    <location>
        <begin position="127"/>
        <end position="169"/>
    </location>
</feature>
<dbReference type="PANTHER" id="PTHR23155:SF1205">
    <property type="entry name" value="DISEASE RESISTANCE PROTEIN RPM1"/>
    <property type="match status" value="1"/>
</dbReference>
<dbReference type="AlphaFoldDB" id="A0A4S4D1W7"/>
<comment type="similarity">
    <text evidence="1">Belongs to the disease resistance NB-LRR family.</text>
</comment>
<dbReference type="Gene3D" id="1.10.10.10">
    <property type="entry name" value="Winged helix-like DNA-binding domain superfamily/Winged helix DNA-binding domain"/>
    <property type="match status" value="1"/>
</dbReference>
<evidence type="ECO:0000256" key="4">
    <source>
        <dbReference type="ARBA" id="ARBA00022741"/>
    </source>
</evidence>
<dbReference type="InterPro" id="IPR027417">
    <property type="entry name" value="P-loop_NTPase"/>
</dbReference>
<accession>A0A4S4D1W7</accession>
<dbReference type="Pfam" id="PF00931">
    <property type="entry name" value="NB-ARC"/>
    <property type="match status" value="1"/>
</dbReference>
<keyword evidence="3" id="KW-0677">Repeat</keyword>
<feature type="domain" description="NB-ARC" evidence="7">
    <location>
        <begin position="1"/>
        <end position="53"/>
    </location>
</feature>
<gene>
    <name evidence="9" type="ORF">TEA_000320</name>
</gene>
<proteinExistence type="inferred from homology"/>
<comment type="caution">
    <text evidence="9">The sequence shown here is derived from an EMBL/GenBank/DDBJ whole genome shotgun (WGS) entry which is preliminary data.</text>
</comment>
<evidence type="ECO:0008006" key="11">
    <source>
        <dbReference type="Google" id="ProtNLM"/>
    </source>
</evidence>
<reference evidence="9 10" key="1">
    <citation type="journal article" date="2018" name="Proc. Natl. Acad. Sci. U.S.A.">
        <title>Draft genome sequence of Camellia sinensis var. sinensis provides insights into the evolution of the tea genome and tea quality.</title>
        <authorList>
            <person name="Wei C."/>
            <person name="Yang H."/>
            <person name="Wang S."/>
            <person name="Zhao J."/>
            <person name="Liu C."/>
            <person name="Gao L."/>
            <person name="Xia E."/>
            <person name="Lu Y."/>
            <person name="Tai Y."/>
            <person name="She G."/>
            <person name="Sun J."/>
            <person name="Cao H."/>
            <person name="Tong W."/>
            <person name="Gao Q."/>
            <person name="Li Y."/>
            <person name="Deng W."/>
            <person name="Jiang X."/>
            <person name="Wang W."/>
            <person name="Chen Q."/>
            <person name="Zhang S."/>
            <person name="Li H."/>
            <person name="Wu J."/>
            <person name="Wang P."/>
            <person name="Li P."/>
            <person name="Shi C."/>
            <person name="Zheng F."/>
            <person name="Jian J."/>
            <person name="Huang B."/>
            <person name="Shan D."/>
            <person name="Shi M."/>
            <person name="Fang C."/>
            <person name="Yue Y."/>
            <person name="Li F."/>
            <person name="Li D."/>
            <person name="Wei S."/>
            <person name="Han B."/>
            <person name="Jiang C."/>
            <person name="Yin Y."/>
            <person name="Xia T."/>
            <person name="Zhang Z."/>
            <person name="Bennetzen J.L."/>
            <person name="Zhao S."/>
            <person name="Wan X."/>
        </authorList>
    </citation>
    <scope>NUCLEOTIDE SEQUENCE [LARGE SCALE GENOMIC DNA]</scope>
    <source>
        <strain evidence="10">cv. Shuchazao</strain>
        <tissue evidence="9">Leaf</tissue>
    </source>
</reference>
<keyword evidence="4" id="KW-0547">Nucleotide-binding</keyword>
<evidence type="ECO:0000256" key="1">
    <source>
        <dbReference type="ARBA" id="ARBA00008894"/>
    </source>
</evidence>
<keyword evidence="2" id="KW-0433">Leucine-rich repeat</keyword>
<sequence length="170" mass="19802">MRGSGKTTLAAKAYNNQTVKQHFHCYAWITVSQAYVVDDLLRSMIKKFYPATKEAVPLDLSRLPLAITTLGGVMSTKHMESDWRKAYNNLSWELSNNLGLEAVKTILLYSFNDFPYQLKHCFLYCCLFPEDYRIRRKRLIRLWMTEGFVEKRKGLTVKEVVDSYLVDLVC</sequence>
<dbReference type="FunFam" id="1.10.10.10:FF:000322">
    <property type="entry name" value="Probable disease resistance protein At1g63360"/>
    <property type="match status" value="1"/>
</dbReference>
<organism evidence="9 10">
    <name type="scientific">Camellia sinensis var. sinensis</name>
    <name type="common">China tea</name>
    <dbReference type="NCBI Taxonomy" id="542762"/>
    <lineage>
        <taxon>Eukaryota</taxon>
        <taxon>Viridiplantae</taxon>
        <taxon>Streptophyta</taxon>
        <taxon>Embryophyta</taxon>
        <taxon>Tracheophyta</taxon>
        <taxon>Spermatophyta</taxon>
        <taxon>Magnoliopsida</taxon>
        <taxon>eudicotyledons</taxon>
        <taxon>Gunneridae</taxon>
        <taxon>Pentapetalae</taxon>
        <taxon>asterids</taxon>
        <taxon>Ericales</taxon>
        <taxon>Theaceae</taxon>
        <taxon>Camellia</taxon>
    </lineage>
</organism>
<dbReference type="InterPro" id="IPR044974">
    <property type="entry name" value="Disease_R_plants"/>
</dbReference>
<name>A0A4S4D1W7_CAMSN</name>
<dbReference type="EMBL" id="SDRB02013358">
    <property type="protein sequence ID" value="THF95085.1"/>
    <property type="molecule type" value="Genomic_DNA"/>
</dbReference>
<dbReference type="SUPFAM" id="SSF52540">
    <property type="entry name" value="P-loop containing nucleoside triphosphate hydrolases"/>
    <property type="match status" value="1"/>
</dbReference>
<dbReference type="GO" id="GO:0043531">
    <property type="term" value="F:ADP binding"/>
    <property type="evidence" value="ECO:0007669"/>
    <property type="project" value="InterPro"/>
</dbReference>
<evidence type="ECO:0000256" key="2">
    <source>
        <dbReference type="ARBA" id="ARBA00022614"/>
    </source>
</evidence>
<dbReference type="InterPro" id="IPR058922">
    <property type="entry name" value="WHD_DRP"/>
</dbReference>
<dbReference type="Pfam" id="PF23559">
    <property type="entry name" value="WHD_DRP"/>
    <property type="match status" value="1"/>
</dbReference>
<keyword evidence="10" id="KW-1185">Reference proteome</keyword>
<dbReference type="Proteomes" id="UP000306102">
    <property type="component" value="Unassembled WGS sequence"/>
</dbReference>
<evidence type="ECO:0000256" key="6">
    <source>
        <dbReference type="ARBA" id="ARBA00022840"/>
    </source>
</evidence>
<evidence type="ECO:0000259" key="7">
    <source>
        <dbReference type="Pfam" id="PF00931"/>
    </source>
</evidence>